<feature type="zinc finger region" description="dksA C4-type" evidence="4">
    <location>
        <begin position="94"/>
        <end position="118"/>
    </location>
</feature>
<dbReference type="SUPFAM" id="SSF57716">
    <property type="entry name" value="Glucocorticoid receptor-like (DNA-binding domain)"/>
    <property type="match status" value="1"/>
</dbReference>
<keyword evidence="2" id="KW-0863">Zinc-finger</keyword>
<comment type="caution">
    <text evidence="7">The sequence shown here is derived from an EMBL/GenBank/DDBJ whole genome shotgun (WGS) entry which is preliminary data.</text>
</comment>
<dbReference type="PANTHER" id="PTHR33823">
    <property type="entry name" value="RNA POLYMERASE-BINDING TRANSCRIPTION FACTOR DKSA-RELATED"/>
    <property type="match status" value="1"/>
</dbReference>
<dbReference type="GO" id="GO:0008270">
    <property type="term" value="F:zinc ion binding"/>
    <property type="evidence" value="ECO:0007669"/>
    <property type="project" value="UniProtKB-KW"/>
</dbReference>
<dbReference type="SUPFAM" id="SSF109635">
    <property type="entry name" value="DnaK suppressor protein DksA, alpha-hairpin domain"/>
    <property type="match status" value="1"/>
</dbReference>
<proteinExistence type="predicted"/>
<dbReference type="AlphaFoldDB" id="A0A845F3G6"/>
<feature type="domain" description="Zinc finger DksA/TraR C4-type" evidence="6">
    <location>
        <begin position="89"/>
        <end position="117"/>
    </location>
</feature>
<organism evidence="7 8">
    <name type="scientific">Guptibacillus hwajinpoensis</name>
    <dbReference type="NCBI Taxonomy" id="208199"/>
    <lineage>
        <taxon>Bacteria</taxon>
        <taxon>Bacillati</taxon>
        <taxon>Bacillota</taxon>
        <taxon>Bacilli</taxon>
        <taxon>Bacillales</taxon>
        <taxon>Guptibacillaceae</taxon>
        <taxon>Guptibacillus</taxon>
    </lineage>
</organism>
<reference evidence="7 8" key="1">
    <citation type="submission" date="2019-11" db="EMBL/GenBank/DDBJ databases">
        <title>Genome sequences of 17 halophilic strains isolated from different environments.</title>
        <authorList>
            <person name="Furrow R.E."/>
        </authorList>
    </citation>
    <scope>NUCLEOTIDE SEQUENCE [LARGE SCALE GENOMIC DNA]</scope>
    <source>
        <strain evidence="7 8">22506_14_FS</strain>
    </source>
</reference>
<evidence type="ECO:0000313" key="8">
    <source>
        <dbReference type="Proteomes" id="UP000447833"/>
    </source>
</evidence>
<dbReference type="PANTHER" id="PTHR33823:SF4">
    <property type="entry name" value="GENERAL STRESS PROTEIN 16O"/>
    <property type="match status" value="1"/>
</dbReference>
<gene>
    <name evidence="7" type="ORF">GLW07_19720</name>
</gene>
<protein>
    <submittedName>
        <fullName evidence="7">YteA family sporulation protein</fullName>
    </submittedName>
</protein>
<keyword evidence="5" id="KW-0175">Coiled coil</keyword>
<feature type="coiled-coil region" evidence="5">
    <location>
        <begin position="62"/>
        <end position="89"/>
    </location>
</feature>
<dbReference type="EMBL" id="WMEY01000008">
    <property type="protein sequence ID" value="MYL65592.1"/>
    <property type="molecule type" value="Genomic_DNA"/>
</dbReference>
<evidence type="ECO:0000256" key="1">
    <source>
        <dbReference type="ARBA" id="ARBA00022723"/>
    </source>
</evidence>
<dbReference type="Proteomes" id="UP000447833">
    <property type="component" value="Unassembled WGS sequence"/>
</dbReference>
<dbReference type="InterPro" id="IPR000962">
    <property type="entry name" value="Znf_DskA_TraR"/>
</dbReference>
<keyword evidence="1" id="KW-0479">Metal-binding</keyword>
<evidence type="ECO:0000256" key="3">
    <source>
        <dbReference type="ARBA" id="ARBA00022833"/>
    </source>
</evidence>
<dbReference type="Pfam" id="PF01258">
    <property type="entry name" value="zf-dskA_traR"/>
    <property type="match status" value="1"/>
</dbReference>
<dbReference type="InterPro" id="IPR014240">
    <property type="entry name" value="YteA"/>
</dbReference>
<sequence length="244" mass="27956">MLTTGQLRSFKNTIQKRIRALNEELVDNDEFGISQSFVQHSTGELSNYDNHPGDTATELYEREKDLSLNEHAKQELAELNNALERISNGKYGRCEICGNEISIERLSILPTAKTCVEHSPSQKTSNQRPAEEDVLGQSFSEHINDEEESNFFDAEDSWQRTARYGTSETPSDFNDQQMSYDRMYIDSNELNGYVEEIETFLSADIDGKPTGVVPNERHERYEEQLDDYEELASQGMIEDTDMNK</sequence>
<dbReference type="Gene3D" id="1.20.120.910">
    <property type="entry name" value="DksA, coiled-coil domain"/>
    <property type="match status" value="1"/>
</dbReference>
<dbReference type="RefSeq" id="WP_160921088.1">
    <property type="nucleotide sequence ID" value="NZ_WMEY01000008.1"/>
</dbReference>
<evidence type="ECO:0000313" key="7">
    <source>
        <dbReference type="EMBL" id="MYL65592.1"/>
    </source>
</evidence>
<evidence type="ECO:0000256" key="4">
    <source>
        <dbReference type="PROSITE-ProRule" id="PRU00510"/>
    </source>
</evidence>
<dbReference type="NCBIfam" id="TIGR02890">
    <property type="entry name" value="bacill_yteA"/>
    <property type="match status" value="1"/>
</dbReference>
<evidence type="ECO:0000259" key="6">
    <source>
        <dbReference type="Pfam" id="PF01258"/>
    </source>
</evidence>
<name>A0A845F3G6_9BACL</name>
<keyword evidence="3" id="KW-0862">Zinc</keyword>
<dbReference type="PROSITE" id="PS51128">
    <property type="entry name" value="ZF_DKSA_2"/>
    <property type="match status" value="1"/>
</dbReference>
<evidence type="ECO:0000256" key="5">
    <source>
        <dbReference type="SAM" id="Coils"/>
    </source>
</evidence>
<accession>A0A845F3G6</accession>
<evidence type="ECO:0000256" key="2">
    <source>
        <dbReference type="ARBA" id="ARBA00022771"/>
    </source>
</evidence>
<dbReference type="InterPro" id="IPR037187">
    <property type="entry name" value="DnaK_N"/>
</dbReference>